<dbReference type="PANTHER" id="PTHR23355">
    <property type="entry name" value="RIBONUCLEASE"/>
    <property type="match status" value="1"/>
</dbReference>
<feature type="region of interest" description="Disordered" evidence="2">
    <location>
        <begin position="230"/>
        <end position="283"/>
    </location>
</feature>
<feature type="compositionally biased region" description="Basic residues" evidence="2">
    <location>
        <begin position="462"/>
        <end position="475"/>
    </location>
</feature>
<feature type="compositionally biased region" description="Low complexity" evidence="2">
    <location>
        <begin position="49"/>
        <end position="59"/>
    </location>
</feature>
<feature type="compositionally biased region" description="Polar residues" evidence="2">
    <location>
        <begin position="95"/>
        <end position="126"/>
    </location>
</feature>
<gene>
    <name evidence="4" type="ORF">AWRI3580_g1049</name>
</gene>
<dbReference type="Proteomes" id="UP000095358">
    <property type="component" value="Unassembled WGS sequence"/>
</dbReference>
<sequence>MSEDNKDSFTTASKGYFTRKPQKIHVAHRRSPSELTSLMIEQLNLGEDNNQSGGSNNSSFLPPPPTVTVHQSPGRNNVSGNGGYHSRNQSESKPDNTMSPSNFQNSPRSHSRTGSYSGGHSRTNSGHAGHNRRQSLQLNEAKKHALEEQTKRGVVISGNGSAGSSPDVANGNISTNDDYTFPRSSSKGISRNSSVNSRSFKFPQTNISNNDSNDYNNDFMTSPRKFKFGSGGSFGHSRNNSTNNSNNLSSKFQHTPSNSESMGQPGTTGLLEPFSHKQNPQSVSSIQAFNANSSANANVSANATAANQRKSLFAPYLPQSNIPKLIEEGRLVVGTLRVNKKNRSDAWVSTDGILDADIYICGSKDRNRALENDLVAVELLCVDDVWGNKKEKEEKKRRKDLGNNQDMVDGDYHNDATINQQFSPRKTPSFNGGSNTNAFDDMLTKTPPQNKSHLSEETPQPKLKRKGSLKQRPTQKKNDDVEVEGQSLLLVEEEDINDEFKPLYAGHIVAVLDRIPGQLFTGTLGLLRPSQNNNSNESNNSQNGNPNNVNKKPKIIWFKPTDKKVPLVAIPTEQAPEDFIDNPGKYTKYMYMASIKRWPITSLHPFGTLVGPVGEIENPQTNVECILKNNNFQSDEYLDPNDKKKERKNFNSLEIDETKNEFRPVYENPNICIINENENLGSDLSLSVEQIDNDRVKLSCHVIDISEHLESGSNLDKRIRKRSTGVFLPQRNVPLLPRKVENNCSFKIGSKSACISCHYVLNMETQKIEESKIEESFVLPSYLVKSSDLENFDPVYKSISDLVKRNRMSDFSGKIHDLPLLYKLDDENMKCDSLKYYFNSSNSIIDEIKMKVNNTVAKKIYTQLGDCAFLRKQSEPLSTTFYSFMLRVSEFPFLEDELNFESPIDCLQSITKIEDQTLREVVELMFYKTMNRAKYCVAGKTDEDVMENFLLNYSLYTHFTSPFKRYADHVVHRQLKICLKMEKGELTLEEADKNVTEVESLKITAEYCNFKKDFAFAAQEQAIHLLVCETISDLTSNTSSKFDQILTLGRVVQVYESSFDVFIPEFGIEKRVHGDQLPLIKAEFDNNNKKLELFWSGSQDSAIYLPVDEKKPQSFRNSIKNKFKTASKNIADHELNLVSLPELSPEVKKKFESMGMQEPDLHILKELKKEFLQMKEFDPSTEAIDVFRKRTFTRVEDFNTPNNEIELAYVQEIKELNMVPILVRAEIGMALPCLSVRALNPFV</sequence>
<dbReference type="InterPro" id="IPR041505">
    <property type="entry name" value="Dis3_CSD2"/>
</dbReference>
<feature type="compositionally biased region" description="Polar residues" evidence="2">
    <location>
        <begin position="68"/>
        <end position="79"/>
    </location>
</feature>
<dbReference type="EMBL" id="LPNN01000002">
    <property type="protein sequence ID" value="OEJ91727.1"/>
    <property type="molecule type" value="Genomic_DNA"/>
</dbReference>
<feature type="compositionally biased region" description="Low complexity" evidence="2">
    <location>
        <begin position="235"/>
        <end position="250"/>
    </location>
</feature>
<dbReference type="InterPro" id="IPR001900">
    <property type="entry name" value="RNase_II/R"/>
</dbReference>
<comment type="caution">
    <text evidence="4">The sequence shown here is derived from an EMBL/GenBank/DDBJ whole genome shotgun (WGS) entry which is preliminary data.</text>
</comment>
<protein>
    <submittedName>
        <fullName evidence="4">Protein SSD1</fullName>
    </submittedName>
</protein>
<dbReference type="GO" id="GO:0006402">
    <property type="term" value="P:mRNA catabolic process"/>
    <property type="evidence" value="ECO:0007669"/>
    <property type="project" value="TreeGrafter"/>
</dbReference>
<evidence type="ECO:0000256" key="2">
    <source>
        <dbReference type="SAM" id="MobiDB-lite"/>
    </source>
</evidence>
<dbReference type="Gene3D" id="2.40.50.690">
    <property type="match status" value="1"/>
</dbReference>
<reference evidence="5" key="1">
    <citation type="journal article" date="2016" name="Genome Announc.">
        <title>Genome sequences of three species of Hanseniaspora isolated from spontaneous wine fermentations.</title>
        <authorList>
            <person name="Sternes P.R."/>
            <person name="Lee D."/>
            <person name="Kutyna D.R."/>
            <person name="Borneman A.R."/>
        </authorList>
    </citation>
    <scope>NUCLEOTIDE SEQUENCE [LARGE SCALE GENOMIC DNA]</scope>
    <source>
        <strain evidence="5">AWRI3580</strain>
    </source>
</reference>
<dbReference type="SUPFAM" id="SSF50249">
    <property type="entry name" value="Nucleic acid-binding proteins"/>
    <property type="match status" value="2"/>
</dbReference>
<proteinExistence type="inferred from homology"/>
<dbReference type="InterPro" id="IPR041093">
    <property type="entry name" value="Dis3l2-like_C"/>
</dbReference>
<evidence type="ECO:0000256" key="1">
    <source>
        <dbReference type="ARBA" id="ARBA00005785"/>
    </source>
</evidence>
<accession>A0A1E5RXP5</accession>
<dbReference type="GO" id="GO:0000175">
    <property type="term" value="F:3'-5'-RNA exonuclease activity"/>
    <property type="evidence" value="ECO:0007669"/>
    <property type="project" value="TreeGrafter"/>
</dbReference>
<dbReference type="STRING" id="29833.A0A1E5RXP5"/>
<dbReference type="Pfam" id="PF00773">
    <property type="entry name" value="RNB"/>
    <property type="match status" value="1"/>
</dbReference>
<dbReference type="InterPro" id="IPR050180">
    <property type="entry name" value="RNR_Ribonuclease"/>
</dbReference>
<dbReference type="Gene3D" id="2.40.50.140">
    <property type="entry name" value="Nucleic acid-binding proteins"/>
    <property type="match status" value="1"/>
</dbReference>
<dbReference type="VEuPathDB" id="FungiDB:AWRI3580_g1049"/>
<feature type="compositionally biased region" description="Low complexity" evidence="2">
    <location>
        <begin position="206"/>
        <end position="218"/>
    </location>
</feature>
<comment type="similarity">
    <text evidence="1">Belongs to the RNR ribonuclease family.</text>
</comment>
<dbReference type="Pfam" id="PF17849">
    <property type="entry name" value="OB_Dis3"/>
    <property type="match status" value="1"/>
</dbReference>
<feature type="compositionally biased region" description="Low complexity" evidence="2">
    <location>
        <begin position="530"/>
        <end position="550"/>
    </location>
</feature>
<dbReference type="GO" id="GO:0003723">
    <property type="term" value="F:RNA binding"/>
    <property type="evidence" value="ECO:0007669"/>
    <property type="project" value="InterPro"/>
</dbReference>
<evidence type="ECO:0000259" key="3">
    <source>
        <dbReference type="SMART" id="SM00955"/>
    </source>
</evidence>
<keyword evidence="5" id="KW-1185">Reference proteome</keyword>
<dbReference type="InterPro" id="IPR012340">
    <property type="entry name" value="NA-bd_OB-fold"/>
</dbReference>
<dbReference type="SMART" id="SM00955">
    <property type="entry name" value="RNB"/>
    <property type="match status" value="1"/>
</dbReference>
<feature type="compositionally biased region" description="Polar residues" evidence="2">
    <location>
        <begin position="416"/>
        <end position="438"/>
    </location>
</feature>
<name>A0A1E5RXP5_HANUV</name>
<dbReference type="AlphaFoldDB" id="A0A1E5RXP5"/>
<feature type="region of interest" description="Disordered" evidence="2">
    <location>
        <begin position="391"/>
        <end position="482"/>
    </location>
</feature>
<dbReference type="FunFam" id="2.40.50.690:FF:000001">
    <property type="entry name" value="Cell wall biogenesis protein"/>
    <property type="match status" value="1"/>
</dbReference>
<organism evidence="4 5">
    <name type="scientific">Hanseniaspora uvarum</name>
    <name type="common">Yeast</name>
    <name type="synonym">Kloeckera apiculata</name>
    <dbReference type="NCBI Taxonomy" id="29833"/>
    <lineage>
        <taxon>Eukaryota</taxon>
        <taxon>Fungi</taxon>
        <taxon>Dikarya</taxon>
        <taxon>Ascomycota</taxon>
        <taxon>Saccharomycotina</taxon>
        <taxon>Saccharomycetes</taxon>
        <taxon>Saccharomycodales</taxon>
        <taxon>Saccharomycodaceae</taxon>
        <taxon>Hanseniaspora</taxon>
    </lineage>
</organism>
<dbReference type="Gene3D" id="2.40.50.700">
    <property type="match status" value="1"/>
</dbReference>
<dbReference type="FunFam" id="2.40.50.700:FF:000002">
    <property type="entry name" value="Cell wall biogenesis protein"/>
    <property type="match status" value="1"/>
</dbReference>
<feature type="compositionally biased region" description="Low complexity" evidence="2">
    <location>
        <begin position="183"/>
        <end position="197"/>
    </location>
</feature>
<feature type="domain" description="RNB" evidence="3">
    <location>
        <begin position="677"/>
        <end position="981"/>
    </location>
</feature>
<evidence type="ECO:0000313" key="5">
    <source>
        <dbReference type="Proteomes" id="UP000095358"/>
    </source>
</evidence>
<feature type="region of interest" description="Disordered" evidence="2">
    <location>
        <begin position="1"/>
        <end position="135"/>
    </location>
</feature>
<dbReference type="PANTHER" id="PTHR23355:SF9">
    <property type="entry name" value="DIS3-LIKE EXONUCLEASE 2"/>
    <property type="match status" value="1"/>
</dbReference>
<dbReference type="Pfam" id="PF17877">
    <property type="entry name" value="Dis3l2_C_term"/>
    <property type="match status" value="1"/>
</dbReference>
<feature type="compositionally biased region" description="Basic residues" evidence="2">
    <location>
        <begin position="20"/>
        <end position="30"/>
    </location>
</feature>
<dbReference type="GO" id="GO:0000932">
    <property type="term" value="C:P-body"/>
    <property type="evidence" value="ECO:0007669"/>
    <property type="project" value="TreeGrafter"/>
</dbReference>
<feature type="region of interest" description="Disordered" evidence="2">
    <location>
        <begin position="530"/>
        <end position="552"/>
    </location>
</feature>
<feature type="region of interest" description="Disordered" evidence="2">
    <location>
        <begin position="153"/>
        <end position="218"/>
    </location>
</feature>
<evidence type="ECO:0000313" key="4">
    <source>
        <dbReference type="EMBL" id="OEJ91727.1"/>
    </source>
</evidence>
<feature type="compositionally biased region" description="Polar residues" evidence="2">
    <location>
        <begin position="251"/>
        <end position="267"/>
    </location>
</feature>
<dbReference type="OrthoDB" id="372421at2759"/>